<dbReference type="Proteomes" id="UP001222027">
    <property type="component" value="Unassembled WGS sequence"/>
</dbReference>
<feature type="region of interest" description="Disordered" evidence="1">
    <location>
        <begin position="85"/>
        <end position="117"/>
    </location>
</feature>
<comment type="caution">
    <text evidence="2">The sequence shown here is derived from an EMBL/GenBank/DDBJ whole genome shotgun (WGS) entry which is preliminary data.</text>
</comment>
<keyword evidence="3" id="KW-1185">Reference proteome</keyword>
<evidence type="ECO:0000313" key="2">
    <source>
        <dbReference type="EMBL" id="KAJ8466062.1"/>
    </source>
</evidence>
<feature type="compositionally biased region" description="Low complexity" evidence="1">
    <location>
        <begin position="26"/>
        <end position="37"/>
    </location>
</feature>
<evidence type="ECO:0000256" key="1">
    <source>
        <dbReference type="SAM" id="MobiDB-lite"/>
    </source>
</evidence>
<gene>
    <name evidence="2" type="ORF">OPV22_028614</name>
</gene>
<dbReference type="EMBL" id="JAQQAF010000008">
    <property type="protein sequence ID" value="KAJ8466062.1"/>
    <property type="molecule type" value="Genomic_DNA"/>
</dbReference>
<feature type="compositionally biased region" description="Polar residues" evidence="1">
    <location>
        <begin position="1"/>
        <end position="11"/>
    </location>
</feature>
<evidence type="ECO:0000313" key="3">
    <source>
        <dbReference type="Proteomes" id="UP001222027"/>
    </source>
</evidence>
<dbReference type="AlphaFoldDB" id="A0AAV8P6J3"/>
<accession>A0AAV8P6J3</accession>
<protein>
    <submittedName>
        <fullName evidence="2">Uncharacterized protein</fullName>
    </submittedName>
</protein>
<feature type="region of interest" description="Disordered" evidence="1">
    <location>
        <begin position="1"/>
        <end position="46"/>
    </location>
</feature>
<sequence>MERTGVSTGVNATDAVGQRPSDVVGSALSPSSTAASTRLGSEGGGSGFFPVLCDGDGDVTSAVGATGPARWSDAEDYEFRLGWTAVKRRSQRDPRRMGPVEIRAGPSPLSRSRGDNL</sequence>
<organism evidence="2 3">
    <name type="scientific">Ensete ventricosum</name>
    <name type="common">Abyssinian banana</name>
    <name type="synonym">Musa ensete</name>
    <dbReference type="NCBI Taxonomy" id="4639"/>
    <lineage>
        <taxon>Eukaryota</taxon>
        <taxon>Viridiplantae</taxon>
        <taxon>Streptophyta</taxon>
        <taxon>Embryophyta</taxon>
        <taxon>Tracheophyta</taxon>
        <taxon>Spermatophyta</taxon>
        <taxon>Magnoliopsida</taxon>
        <taxon>Liliopsida</taxon>
        <taxon>Zingiberales</taxon>
        <taxon>Musaceae</taxon>
        <taxon>Ensete</taxon>
    </lineage>
</organism>
<name>A0AAV8P6J3_ENSVE</name>
<reference evidence="2 3" key="1">
    <citation type="submission" date="2022-12" db="EMBL/GenBank/DDBJ databases">
        <title>Chromosome-scale assembly of the Ensete ventricosum genome.</title>
        <authorList>
            <person name="Dussert Y."/>
            <person name="Stocks J."/>
            <person name="Wendawek A."/>
            <person name="Woldeyes F."/>
            <person name="Nichols R.A."/>
            <person name="Borrell J.S."/>
        </authorList>
    </citation>
    <scope>NUCLEOTIDE SEQUENCE [LARGE SCALE GENOMIC DNA]</scope>
    <source>
        <strain evidence="3">cv. Maze</strain>
        <tissue evidence="2">Seeds</tissue>
    </source>
</reference>
<proteinExistence type="predicted"/>